<dbReference type="GO" id="GO:0005829">
    <property type="term" value="C:cytosol"/>
    <property type="evidence" value="ECO:0007669"/>
    <property type="project" value="UniProtKB-SubCell"/>
</dbReference>
<comment type="similarity">
    <text evidence="3">Belongs to the IL-1 family.</text>
</comment>
<evidence type="ECO:0000256" key="13">
    <source>
        <dbReference type="SAM" id="MobiDB-lite"/>
    </source>
</evidence>
<dbReference type="Pfam" id="PF00340">
    <property type="entry name" value="IL1"/>
    <property type="match status" value="1"/>
</dbReference>
<feature type="compositionally biased region" description="Basic residues" evidence="13">
    <location>
        <begin position="15"/>
        <end position="25"/>
    </location>
</feature>
<dbReference type="GO" id="GO:0071222">
    <property type="term" value="P:cellular response to lipopolysaccharide"/>
    <property type="evidence" value="ECO:0007669"/>
    <property type="project" value="TreeGrafter"/>
</dbReference>
<keyword evidence="6" id="KW-0202">Cytokine</keyword>
<dbReference type="PANTHER" id="PTHR10078:SF35">
    <property type="entry name" value="INTERLEUKIN-18"/>
    <property type="match status" value="1"/>
</dbReference>
<proteinExistence type="inferred from homology"/>
<dbReference type="GO" id="GO:0006955">
    <property type="term" value="P:immune response"/>
    <property type="evidence" value="ECO:0007669"/>
    <property type="project" value="InterPro"/>
</dbReference>
<comment type="function">
    <text evidence="12">Pro-inflammatory cytokine primarily involved in epithelial barrier repair, polarized T-helper 1 (Th1) cell and natural killer (NK) cell immune responses. Upon binding to IL18R1 and IL18RAP, forms a signaling ternary complex which activates NF-kappa-B, triggering synthesis of inflammatory mediators. Synergizes with IL12/interleukin-12 to induce IFNG synthesis from T-helper 1 (Th1) cells and natural killer (NK) cells. Involved in transduction of inflammation downstream of pyroptosis: its mature form is specifically released in the extracellular milieu by passing through the gasdermin-D (GSDMD) pore.</text>
</comment>
<protein>
    <recommendedName>
        <fullName evidence="4">Interleukin-18</fullName>
    </recommendedName>
    <alternativeName>
        <fullName evidence="10">Interferon gamma-inducing factor</fullName>
    </alternativeName>
    <alternativeName>
        <fullName evidence="11">Interleukin-1 gamma</fullName>
    </alternativeName>
</protein>
<evidence type="ECO:0000256" key="1">
    <source>
        <dbReference type="ARBA" id="ARBA00004514"/>
    </source>
</evidence>
<organism evidence="14 15">
    <name type="scientific">Myotis myotis</name>
    <name type="common">Greater mouse-eared bat</name>
    <name type="synonym">Vespertilio myotis</name>
    <dbReference type="NCBI Taxonomy" id="51298"/>
    <lineage>
        <taxon>Eukaryota</taxon>
        <taxon>Metazoa</taxon>
        <taxon>Chordata</taxon>
        <taxon>Craniata</taxon>
        <taxon>Vertebrata</taxon>
        <taxon>Euteleostomi</taxon>
        <taxon>Mammalia</taxon>
        <taxon>Eutheria</taxon>
        <taxon>Laurasiatheria</taxon>
        <taxon>Chiroptera</taxon>
        <taxon>Yangochiroptera</taxon>
        <taxon>Vespertilionidae</taxon>
        <taxon>Myotis</taxon>
    </lineage>
</organism>
<dbReference type="GO" id="GO:0019221">
    <property type="term" value="P:cytokine-mediated signaling pathway"/>
    <property type="evidence" value="ECO:0007669"/>
    <property type="project" value="TreeGrafter"/>
</dbReference>
<comment type="caution">
    <text evidence="14">The sequence shown here is derived from an EMBL/GenBank/DDBJ whole genome shotgun (WGS) entry which is preliminary data.</text>
</comment>
<evidence type="ECO:0000256" key="7">
    <source>
        <dbReference type="ARBA" id="ARBA00022525"/>
    </source>
</evidence>
<dbReference type="GO" id="GO:0001819">
    <property type="term" value="P:positive regulation of cytokine production"/>
    <property type="evidence" value="ECO:0007669"/>
    <property type="project" value="UniProtKB-ARBA"/>
</dbReference>
<sequence length="206" mass="24111">MFEDAVEREANKQKSNQRGRRKTKRMPQNPRRDFQDGENLESDYFSRFEPRLSVIRNLNDQVLFVSQRSQAVFEDMTDSECEENASLTKIIIYTYKDSYPRGMAVSLSVKCPDMLTLSCMNKDISFKKMSPPADINDEKSDIIFFMRSVPGSYNKMRFESSLYEGYFLACKKEGDLFKLILKEKDIDWDDSVMFTVDDKELNIKIS</sequence>
<dbReference type="EMBL" id="JABWUV010000010">
    <property type="protein sequence ID" value="KAF6324651.1"/>
    <property type="molecule type" value="Genomic_DNA"/>
</dbReference>
<feature type="region of interest" description="Disordered" evidence="13">
    <location>
        <begin position="1"/>
        <end position="37"/>
    </location>
</feature>
<dbReference type="PRINTS" id="PR01933">
    <property type="entry name" value="INTRLEUKIN18"/>
</dbReference>
<dbReference type="Gene3D" id="2.80.10.50">
    <property type="match status" value="1"/>
</dbReference>
<evidence type="ECO:0000256" key="6">
    <source>
        <dbReference type="ARBA" id="ARBA00022514"/>
    </source>
</evidence>
<evidence type="ECO:0000256" key="3">
    <source>
        <dbReference type="ARBA" id="ARBA00010448"/>
    </source>
</evidence>
<evidence type="ECO:0000256" key="9">
    <source>
        <dbReference type="ARBA" id="ARBA00023612"/>
    </source>
</evidence>
<dbReference type="PANTHER" id="PTHR10078">
    <property type="entry name" value="INTERLEUKIN-1 FAMILY MEMBER"/>
    <property type="match status" value="1"/>
</dbReference>
<feature type="compositionally biased region" description="Basic and acidic residues" evidence="13">
    <location>
        <begin position="1"/>
        <end position="12"/>
    </location>
</feature>
<evidence type="ECO:0000256" key="5">
    <source>
        <dbReference type="ARBA" id="ARBA00022490"/>
    </source>
</evidence>
<dbReference type="InterPro" id="IPR015529">
    <property type="entry name" value="IL-18"/>
</dbReference>
<reference evidence="14 15" key="1">
    <citation type="journal article" date="2020" name="Nature">
        <title>Six reference-quality genomes reveal evolution of bat adaptations.</title>
        <authorList>
            <person name="Jebb D."/>
            <person name="Huang Z."/>
            <person name="Pippel M."/>
            <person name="Hughes G.M."/>
            <person name="Lavrichenko K."/>
            <person name="Devanna P."/>
            <person name="Winkler S."/>
            <person name="Jermiin L.S."/>
            <person name="Skirmuntt E.C."/>
            <person name="Katzourakis A."/>
            <person name="Burkitt-Gray L."/>
            <person name="Ray D.A."/>
            <person name="Sullivan K.A.M."/>
            <person name="Roscito J.G."/>
            <person name="Kirilenko B.M."/>
            <person name="Davalos L.M."/>
            <person name="Corthals A.P."/>
            <person name="Power M.L."/>
            <person name="Jones G."/>
            <person name="Ransome R.D."/>
            <person name="Dechmann D.K.N."/>
            <person name="Locatelli A.G."/>
            <person name="Puechmaille S.J."/>
            <person name="Fedrigo O."/>
            <person name="Jarvis E.D."/>
            <person name="Hiller M."/>
            <person name="Vernes S.C."/>
            <person name="Myers E.W."/>
            <person name="Teeling E.C."/>
        </authorList>
    </citation>
    <scope>NUCLEOTIDE SEQUENCE [LARGE SCALE GENOMIC DNA]</scope>
    <source>
        <strain evidence="14">MMyoMyo1</strain>
        <tissue evidence="14">Flight muscle</tissue>
    </source>
</reference>
<evidence type="ECO:0000256" key="4">
    <source>
        <dbReference type="ARBA" id="ARBA00016740"/>
    </source>
</evidence>
<dbReference type="InterPro" id="IPR008996">
    <property type="entry name" value="IL1/FGF"/>
</dbReference>
<keyword evidence="15" id="KW-1185">Reference proteome</keyword>
<name>A0A7J7VI04_MYOMY</name>
<evidence type="ECO:0000256" key="11">
    <source>
        <dbReference type="ARBA" id="ARBA00032727"/>
    </source>
</evidence>
<evidence type="ECO:0000256" key="8">
    <source>
        <dbReference type="ARBA" id="ARBA00023198"/>
    </source>
</evidence>
<dbReference type="GO" id="GO:0006954">
    <property type="term" value="P:inflammatory response"/>
    <property type="evidence" value="ECO:0007669"/>
    <property type="project" value="UniProtKB-KW"/>
</dbReference>
<evidence type="ECO:0000313" key="15">
    <source>
        <dbReference type="Proteomes" id="UP000527355"/>
    </source>
</evidence>
<evidence type="ECO:0000256" key="12">
    <source>
        <dbReference type="ARBA" id="ARBA00033736"/>
    </source>
</evidence>
<dbReference type="GO" id="GO:0005615">
    <property type="term" value="C:extracellular space"/>
    <property type="evidence" value="ECO:0007669"/>
    <property type="project" value="UniProtKB-KW"/>
</dbReference>
<accession>A0A7J7VI04</accession>
<evidence type="ECO:0000256" key="10">
    <source>
        <dbReference type="ARBA" id="ARBA00032439"/>
    </source>
</evidence>
<keyword evidence="7" id="KW-0964">Secreted</keyword>
<dbReference type="CDD" id="cd23298">
    <property type="entry name" value="beta-trefoil_IL18"/>
    <property type="match status" value="1"/>
</dbReference>
<keyword evidence="8" id="KW-0395">Inflammatory response</keyword>
<keyword evidence="5" id="KW-0963">Cytoplasm</keyword>
<evidence type="ECO:0000313" key="14">
    <source>
        <dbReference type="EMBL" id="KAF6324651.1"/>
    </source>
</evidence>
<evidence type="ECO:0000256" key="2">
    <source>
        <dbReference type="ARBA" id="ARBA00004613"/>
    </source>
</evidence>
<dbReference type="GO" id="GO:0005125">
    <property type="term" value="F:cytokine activity"/>
    <property type="evidence" value="ECO:0007669"/>
    <property type="project" value="UniProtKB-KW"/>
</dbReference>
<comment type="subcellular location">
    <subcellularLocation>
        <location evidence="1">Cytoplasm</location>
        <location evidence="1">Cytosol</location>
    </subcellularLocation>
    <subcellularLocation>
        <location evidence="2">Secreted</location>
    </subcellularLocation>
</comment>
<comment type="subunit">
    <text evidence="9">Forms a ternary complex with ligand-binding receptor subunit IL18R1 and signaling receptor subunit IL18RAP at the plasma membrane. Mature IL18 first binds to IL18R1 forming a low affinity binary complex, which then interacts with IL18RAP to form a high affinity ternary complex that signals inside the cell. Interacts with cargo receptor TMED10; the interaction mediates the translocation from the cytoplasm into the ERGIC (endoplasmic reticulum-Golgi intermediate compartment) and thereby secretion.</text>
</comment>
<dbReference type="SUPFAM" id="SSF50353">
    <property type="entry name" value="Cytokine"/>
    <property type="match status" value="1"/>
</dbReference>
<dbReference type="InterPro" id="IPR000975">
    <property type="entry name" value="IL-1_fam"/>
</dbReference>
<dbReference type="Proteomes" id="UP000527355">
    <property type="component" value="Unassembled WGS sequence"/>
</dbReference>
<dbReference type="VEuPathDB" id="HostDB:GeneID_118664355"/>
<dbReference type="AlphaFoldDB" id="A0A7J7VI04"/>
<gene>
    <name evidence="14" type="ORF">mMyoMyo1_006748</name>
</gene>